<reference evidence="3 4" key="1">
    <citation type="journal article" date="2019" name="Int. J. Syst. Evol. Microbiol.">
        <title>The Global Catalogue of Microorganisms (GCM) 10K type strain sequencing project: providing services to taxonomists for standard genome sequencing and annotation.</title>
        <authorList>
            <consortium name="The Broad Institute Genomics Platform"/>
            <consortium name="The Broad Institute Genome Sequencing Center for Infectious Disease"/>
            <person name="Wu L."/>
            <person name="Ma J."/>
        </authorList>
    </citation>
    <scope>NUCLEOTIDE SEQUENCE [LARGE SCALE GENOMIC DNA]</scope>
    <source>
        <strain evidence="3 4">JCM 14718</strain>
    </source>
</reference>
<evidence type="ECO:0000313" key="3">
    <source>
        <dbReference type="EMBL" id="GAA1681346.1"/>
    </source>
</evidence>
<dbReference type="Pfam" id="PF05257">
    <property type="entry name" value="CHAP"/>
    <property type="match status" value="1"/>
</dbReference>
<protein>
    <recommendedName>
        <fullName evidence="2">Peptidase C51 domain-containing protein</fullName>
    </recommendedName>
</protein>
<comment type="caution">
    <text evidence="3">The sequence shown here is derived from an EMBL/GenBank/DDBJ whole genome shotgun (WGS) entry which is preliminary data.</text>
</comment>
<feature type="signal peptide" evidence="1">
    <location>
        <begin position="1"/>
        <end position="28"/>
    </location>
</feature>
<gene>
    <name evidence="3" type="ORF">GCM10009765_33080</name>
</gene>
<accession>A0ABN2H3P2</accession>
<dbReference type="EMBL" id="BAAANY010000010">
    <property type="protein sequence ID" value="GAA1681346.1"/>
    <property type="molecule type" value="Genomic_DNA"/>
</dbReference>
<keyword evidence="1" id="KW-0732">Signal</keyword>
<feature type="domain" description="Peptidase C51" evidence="2">
    <location>
        <begin position="69"/>
        <end position="151"/>
    </location>
</feature>
<dbReference type="SUPFAM" id="SSF54001">
    <property type="entry name" value="Cysteine proteinases"/>
    <property type="match status" value="1"/>
</dbReference>
<name>A0ABN2H3P2_9ACTN</name>
<proteinExistence type="predicted"/>
<evidence type="ECO:0000259" key="2">
    <source>
        <dbReference type="Pfam" id="PF05257"/>
    </source>
</evidence>
<dbReference type="Proteomes" id="UP001500618">
    <property type="component" value="Unassembled WGS sequence"/>
</dbReference>
<evidence type="ECO:0000313" key="4">
    <source>
        <dbReference type="Proteomes" id="UP001500618"/>
    </source>
</evidence>
<dbReference type="RefSeq" id="WP_279583049.1">
    <property type="nucleotide sequence ID" value="NZ_WOTO01000076.1"/>
</dbReference>
<evidence type="ECO:0000256" key="1">
    <source>
        <dbReference type="SAM" id="SignalP"/>
    </source>
</evidence>
<feature type="chain" id="PRO_5045080300" description="Peptidase C51 domain-containing protein" evidence="1">
    <location>
        <begin position="29"/>
        <end position="183"/>
    </location>
</feature>
<keyword evidence="4" id="KW-1185">Reference proteome</keyword>
<organism evidence="3 4">
    <name type="scientific">Fodinicola feengrottensis</name>
    <dbReference type="NCBI Taxonomy" id="435914"/>
    <lineage>
        <taxon>Bacteria</taxon>
        <taxon>Bacillati</taxon>
        <taxon>Actinomycetota</taxon>
        <taxon>Actinomycetes</taxon>
        <taxon>Mycobacteriales</taxon>
        <taxon>Fodinicola</taxon>
    </lineage>
</organism>
<sequence>MRRMTKIMTVVLLAGALTVTATPVAALAATATVVQPATVRTDIVSIANSELGIGENPPGSNCTKYGPCEAWCALFATWVWRQAGISIPQYDFTGDIYTWGQGKGRAHSTNTGMQPGDIVLYGTGPQNTDTSLHTGIVVAVGTGTITTVEGNSDNQVEKHGPFDPTHAHAAGRPGNIYGWVSAS</sequence>
<dbReference type="Gene3D" id="3.90.1720.10">
    <property type="entry name" value="endopeptidase domain like (from Nostoc punctiforme)"/>
    <property type="match status" value="1"/>
</dbReference>
<dbReference type="InterPro" id="IPR007921">
    <property type="entry name" value="CHAP_dom"/>
</dbReference>
<dbReference type="InterPro" id="IPR038765">
    <property type="entry name" value="Papain-like_cys_pep_sf"/>
</dbReference>